<dbReference type="GO" id="GO:0016757">
    <property type="term" value="F:glycosyltransferase activity"/>
    <property type="evidence" value="ECO:0007669"/>
    <property type="project" value="InterPro"/>
</dbReference>
<comment type="caution">
    <text evidence="3">The sequence shown here is derived from an EMBL/GenBank/DDBJ whole genome shotgun (WGS) entry which is preliminary data.</text>
</comment>
<evidence type="ECO:0000313" key="3">
    <source>
        <dbReference type="EMBL" id="KAE9634986.1"/>
    </source>
</evidence>
<accession>A0A7C8HF43</accession>
<dbReference type="EMBL" id="WSLF01000004">
    <property type="protein sequence ID" value="KAE9634986.1"/>
    <property type="molecule type" value="Genomic_DNA"/>
</dbReference>
<dbReference type="Gene3D" id="3.40.50.2000">
    <property type="entry name" value="Glycogen Phosphorylase B"/>
    <property type="match status" value="2"/>
</dbReference>
<dbReference type="SUPFAM" id="SSF53756">
    <property type="entry name" value="UDP-Glycosyltransferase/glycogen phosphorylase"/>
    <property type="match status" value="1"/>
</dbReference>
<keyword evidence="3" id="KW-0808">Transferase</keyword>
<evidence type="ECO:0000313" key="4">
    <source>
        <dbReference type="Proteomes" id="UP000483018"/>
    </source>
</evidence>
<protein>
    <submittedName>
        <fullName evidence="3">Glycosyltransferase</fullName>
    </submittedName>
</protein>
<dbReference type="PANTHER" id="PTHR45947">
    <property type="entry name" value="SULFOQUINOVOSYL TRANSFERASE SQD2"/>
    <property type="match status" value="1"/>
</dbReference>
<reference evidence="3 4" key="1">
    <citation type="submission" date="2019-12" db="EMBL/GenBank/DDBJ databases">
        <title>Defluviitalea raffinosedens, isolated from a biogas fermenter, genome sequencing and characterization.</title>
        <authorList>
            <person name="Rettenmaier R."/>
            <person name="Schneider M."/>
            <person name="Neuhaus K."/>
            <person name="Liebl W."/>
            <person name="Zverlov V."/>
        </authorList>
    </citation>
    <scope>NUCLEOTIDE SEQUENCE [LARGE SCALE GENOMIC DNA]</scope>
    <source>
        <strain evidence="3 4">249c-K6</strain>
    </source>
</reference>
<dbReference type="InterPro" id="IPR050194">
    <property type="entry name" value="Glycosyltransferase_grp1"/>
</dbReference>
<sequence>MQLFLHLKNIMHIVIIIKRCINMNKKYKILYIVSTLKRSGPTNQLYGIISNLDRNKFEPYILTLSPEEHDTRIEEFTKLKLNIYSLNLSRIKMVFSGKKLLLEYVNEIRPDIIHTSGIRADFYVHKYLNEYLHCNTLHNYPYEDYIMTYGNIKGFIIATTHMKILREMKYPIACSKSITEKIFNNHGFKIEYVQNGVDEKQYRICTFTEKNVLRKKLNIDVHKIVIISSGNLSERKDPITLLRAFNQADLKSKAQLLVLGDGPLEKECKEFENNSIKLIGRVENVHEYLMASDIFVSASKAEGLPMAVLEAIASGLYVILSNIDSHIEVLEKDHNIGEIFKVEDVNQLTEILNNICNIDLKTKAMQIRNVFEKYFTAKIMSQSYQRIYERILLQSLKI</sequence>
<dbReference type="AlphaFoldDB" id="A0A7C8HF43"/>
<feature type="domain" description="Glycosyl transferase family 1" evidence="1">
    <location>
        <begin position="211"/>
        <end position="364"/>
    </location>
</feature>
<dbReference type="PANTHER" id="PTHR45947:SF3">
    <property type="entry name" value="SULFOQUINOVOSYL TRANSFERASE SQD2"/>
    <property type="match status" value="1"/>
</dbReference>
<evidence type="ECO:0000259" key="2">
    <source>
        <dbReference type="Pfam" id="PF13439"/>
    </source>
</evidence>
<evidence type="ECO:0000259" key="1">
    <source>
        <dbReference type="Pfam" id="PF00534"/>
    </source>
</evidence>
<name>A0A7C8HF43_9FIRM</name>
<organism evidence="3 4">
    <name type="scientific">Defluviitalea raffinosedens</name>
    <dbReference type="NCBI Taxonomy" id="1450156"/>
    <lineage>
        <taxon>Bacteria</taxon>
        <taxon>Bacillati</taxon>
        <taxon>Bacillota</taxon>
        <taxon>Clostridia</taxon>
        <taxon>Lachnospirales</taxon>
        <taxon>Defluviitaleaceae</taxon>
        <taxon>Defluviitalea</taxon>
    </lineage>
</organism>
<keyword evidence="4" id="KW-1185">Reference proteome</keyword>
<dbReference type="CDD" id="cd03801">
    <property type="entry name" value="GT4_PimA-like"/>
    <property type="match status" value="1"/>
</dbReference>
<dbReference type="InterPro" id="IPR001296">
    <property type="entry name" value="Glyco_trans_1"/>
</dbReference>
<dbReference type="Pfam" id="PF00534">
    <property type="entry name" value="Glycos_transf_1"/>
    <property type="match status" value="1"/>
</dbReference>
<dbReference type="InterPro" id="IPR028098">
    <property type="entry name" value="Glyco_trans_4-like_N"/>
</dbReference>
<proteinExistence type="predicted"/>
<dbReference type="Pfam" id="PF13439">
    <property type="entry name" value="Glyco_transf_4"/>
    <property type="match status" value="1"/>
</dbReference>
<gene>
    <name evidence="3" type="ORF">GND95_06645</name>
</gene>
<dbReference type="Proteomes" id="UP000483018">
    <property type="component" value="Unassembled WGS sequence"/>
</dbReference>
<feature type="domain" description="Glycosyltransferase subfamily 4-like N-terminal" evidence="2">
    <location>
        <begin position="40"/>
        <end position="199"/>
    </location>
</feature>